<evidence type="ECO:0000313" key="2">
    <source>
        <dbReference type="Proteomes" id="UP001182556"/>
    </source>
</evidence>
<sequence length="116" mass="12702">MYVAGGWPRKLFCLLPIGGTPSTIPVGWEGRRGVCACRAVTDHARSGFLCPVLFSHDTTLDARIPALGHAEQRHLTCWMRSSGTSLAMPSGMLGQRTCDPWVYTIIVLFAFQAHTL</sequence>
<proteinExistence type="predicted"/>
<name>A0AAD9L6E9_PAPLA</name>
<dbReference type="Proteomes" id="UP001182556">
    <property type="component" value="Unassembled WGS sequence"/>
</dbReference>
<protein>
    <submittedName>
        <fullName evidence="1">Uncharacterized protein</fullName>
    </submittedName>
</protein>
<gene>
    <name evidence="1" type="ORF">DB88DRAFT_189754</name>
</gene>
<accession>A0AAD9L6E9</accession>
<keyword evidence="2" id="KW-1185">Reference proteome</keyword>
<comment type="caution">
    <text evidence="1">The sequence shown here is derived from an EMBL/GenBank/DDBJ whole genome shotgun (WGS) entry which is preliminary data.</text>
</comment>
<reference evidence="1" key="1">
    <citation type="submission" date="2023-02" db="EMBL/GenBank/DDBJ databases">
        <title>Identification and recombinant expression of a fungal hydrolase from Papiliotrema laurentii that hydrolyzes apple cutin and clears colloidal polyester polyurethane.</title>
        <authorList>
            <consortium name="DOE Joint Genome Institute"/>
            <person name="Roman V.A."/>
            <person name="Bojanowski C."/>
            <person name="Crable B.R."/>
            <person name="Wagner D.N."/>
            <person name="Hung C.S."/>
            <person name="Nadeau L.J."/>
            <person name="Schratz L."/>
            <person name="Haridas S."/>
            <person name="Pangilinan J."/>
            <person name="Lipzen A."/>
            <person name="Na H."/>
            <person name="Yan M."/>
            <person name="Ng V."/>
            <person name="Grigoriev I.V."/>
            <person name="Spatafora J.W."/>
            <person name="Barlow D."/>
            <person name="Biffinger J."/>
            <person name="Kelley-Loughnane N."/>
            <person name="Varaljay V.A."/>
            <person name="Crookes-Goodson W.J."/>
        </authorList>
    </citation>
    <scope>NUCLEOTIDE SEQUENCE</scope>
    <source>
        <strain evidence="1">5307AH</strain>
    </source>
</reference>
<dbReference type="EMBL" id="JAODAN010000003">
    <property type="protein sequence ID" value="KAK1925326.1"/>
    <property type="molecule type" value="Genomic_DNA"/>
</dbReference>
<evidence type="ECO:0000313" key="1">
    <source>
        <dbReference type="EMBL" id="KAK1925326.1"/>
    </source>
</evidence>
<dbReference type="AlphaFoldDB" id="A0AAD9L6E9"/>
<organism evidence="1 2">
    <name type="scientific">Papiliotrema laurentii</name>
    <name type="common">Cryptococcus laurentii</name>
    <dbReference type="NCBI Taxonomy" id="5418"/>
    <lineage>
        <taxon>Eukaryota</taxon>
        <taxon>Fungi</taxon>
        <taxon>Dikarya</taxon>
        <taxon>Basidiomycota</taxon>
        <taxon>Agaricomycotina</taxon>
        <taxon>Tremellomycetes</taxon>
        <taxon>Tremellales</taxon>
        <taxon>Rhynchogastremaceae</taxon>
        <taxon>Papiliotrema</taxon>
    </lineage>
</organism>